<sequence length="211" mass="24436">MARLLIVISVLVVTVKGSFLNDGQQSDIFDAEESVHQEGYLPVEDALEHQSHHHGDIASHHDGSHHHFEQNNHDHGSHHHQAEPHHLPHHHLESPHFQHHHLETPHLQHHHLDGAHLPHHHLEVPHHSIHHVSPLHHYQHHHQHHPRNCHAIHCPRTHSPTYATDGHSCFRLENFCELAVINCLRRNELHAVLHHISQHECHHLAGGYKTL</sequence>
<feature type="region of interest" description="Disordered" evidence="1">
    <location>
        <begin position="49"/>
        <end position="92"/>
    </location>
</feature>
<evidence type="ECO:0000256" key="1">
    <source>
        <dbReference type="SAM" id="MobiDB-lite"/>
    </source>
</evidence>
<dbReference type="Proteomes" id="UP000007801">
    <property type="component" value="Unassembled WGS sequence"/>
</dbReference>
<keyword evidence="2" id="KW-0732">Signal</keyword>
<evidence type="ECO:0000256" key="2">
    <source>
        <dbReference type="SAM" id="SignalP"/>
    </source>
</evidence>
<protein>
    <recommendedName>
        <fullName evidence="5">Histidine-rich glycoprotein</fullName>
    </recommendedName>
</protein>
<proteinExistence type="predicted"/>
<dbReference type="OMA" id="RNCHATI"/>
<organism evidence="3 4">
    <name type="scientific">Drosophila ananassae</name>
    <name type="common">Fruit fly</name>
    <dbReference type="NCBI Taxonomy" id="7217"/>
    <lineage>
        <taxon>Eukaryota</taxon>
        <taxon>Metazoa</taxon>
        <taxon>Ecdysozoa</taxon>
        <taxon>Arthropoda</taxon>
        <taxon>Hexapoda</taxon>
        <taxon>Insecta</taxon>
        <taxon>Pterygota</taxon>
        <taxon>Neoptera</taxon>
        <taxon>Endopterygota</taxon>
        <taxon>Diptera</taxon>
        <taxon>Brachycera</taxon>
        <taxon>Muscomorpha</taxon>
        <taxon>Ephydroidea</taxon>
        <taxon>Drosophilidae</taxon>
        <taxon>Drosophila</taxon>
        <taxon>Sophophora</taxon>
    </lineage>
</organism>
<dbReference type="HOGENOM" id="CLU_1200939_0_0_1"/>
<gene>
    <name evidence="3" type="primary">Dana\GF16405</name>
    <name evidence="3" type="synonym">dana_GLEANR_17674</name>
    <name evidence="3" type="ORF">GF16405</name>
</gene>
<name>B3LVR2_DROAN</name>
<feature type="chain" id="PRO_5002789547" description="Histidine-rich glycoprotein" evidence="2">
    <location>
        <begin position="18"/>
        <end position="211"/>
    </location>
</feature>
<evidence type="ECO:0008006" key="5">
    <source>
        <dbReference type="Google" id="ProtNLM"/>
    </source>
</evidence>
<dbReference type="EMBL" id="CH902617">
    <property type="protein sequence ID" value="EDV43686.1"/>
    <property type="molecule type" value="Genomic_DNA"/>
</dbReference>
<keyword evidence="4" id="KW-1185">Reference proteome</keyword>
<accession>B3LVR2</accession>
<evidence type="ECO:0000313" key="3">
    <source>
        <dbReference type="EMBL" id="EDV43686.1"/>
    </source>
</evidence>
<reference evidence="3 4" key="1">
    <citation type="journal article" date="2007" name="Nature">
        <title>Evolution of genes and genomes on the Drosophila phylogeny.</title>
        <authorList>
            <consortium name="Drosophila 12 Genomes Consortium"/>
            <person name="Clark A.G."/>
            <person name="Eisen M.B."/>
            <person name="Smith D.R."/>
            <person name="Bergman C.M."/>
            <person name="Oliver B."/>
            <person name="Markow T.A."/>
            <person name="Kaufman T.C."/>
            <person name="Kellis M."/>
            <person name="Gelbart W."/>
            <person name="Iyer V.N."/>
            <person name="Pollard D.A."/>
            <person name="Sackton T.B."/>
            <person name="Larracuente A.M."/>
            <person name="Singh N.D."/>
            <person name="Abad J.P."/>
            <person name="Abt D.N."/>
            <person name="Adryan B."/>
            <person name="Aguade M."/>
            <person name="Akashi H."/>
            <person name="Anderson W.W."/>
            <person name="Aquadro C.F."/>
            <person name="Ardell D.H."/>
            <person name="Arguello R."/>
            <person name="Artieri C.G."/>
            <person name="Barbash D.A."/>
            <person name="Barker D."/>
            <person name="Barsanti P."/>
            <person name="Batterham P."/>
            <person name="Batzoglou S."/>
            <person name="Begun D."/>
            <person name="Bhutkar A."/>
            <person name="Blanco E."/>
            <person name="Bosak S.A."/>
            <person name="Bradley R.K."/>
            <person name="Brand A.D."/>
            <person name="Brent M.R."/>
            <person name="Brooks A.N."/>
            <person name="Brown R.H."/>
            <person name="Butlin R.K."/>
            <person name="Caggese C."/>
            <person name="Calvi B.R."/>
            <person name="Bernardo de Carvalho A."/>
            <person name="Caspi A."/>
            <person name="Castrezana S."/>
            <person name="Celniker S.E."/>
            <person name="Chang J.L."/>
            <person name="Chapple C."/>
            <person name="Chatterji S."/>
            <person name="Chinwalla A."/>
            <person name="Civetta A."/>
            <person name="Clifton S.W."/>
            <person name="Comeron J.M."/>
            <person name="Costello J.C."/>
            <person name="Coyne J.A."/>
            <person name="Daub J."/>
            <person name="David R.G."/>
            <person name="Delcher A.L."/>
            <person name="Delehaunty K."/>
            <person name="Do C.B."/>
            <person name="Ebling H."/>
            <person name="Edwards K."/>
            <person name="Eickbush T."/>
            <person name="Evans J.D."/>
            <person name="Filipski A."/>
            <person name="Findeiss S."/>
            <person name="Freyhult E."/>
            <person name="Fulton L."/>
            <person name="Fulton R."/>
            <person name="Garcia A.C."/>
            <person name="Gardiner A."/>
            <person name="Garfield D.A."/>
            <person name="Garvin B.E."/>
            <person name="Gibson G."/>
            <person name="Gilbert D."/>
            <person name="Gnerre S."/>
            <person name="Godfrey J."/>
            <person name="Good R."/>
            <person name="Gotea V."/>
            <person name="Gravely B."/>
            <person name="Greenberg A.J."/>
            <person name="Griffiths-Jones S."/>
            <person name="Gross S."/>
            <person name="Guigo R."/>
            <person name="Gustafson E.A."/>
            <person name="Haerty W."/>
            <person name="Hahn M.W."/>
            <person name="Halligan D.L."/>
            <person name="Halpern A.L."/>
            <person name="Halter G.M."/>
            <person name="Han M.V."/>
            <person name="Heger A."/>
            <person name="Hillier L."/>
            <person name="Hinrichs A.S."/>
            <person name="Holmes I."/>
            <person name="Hoskins R.A."/>
            <person name="Hubisz M.J."/>
            <person name="Hultmark D."/>
            <person name="Huntley M.A."/>
            <person name="Jaffe D.B."/>
            <person name="Jagadeeshan S."/>
            <person name="Jeck W.R."/>
            <person name="Johnson J."/>
            <person name="Jones C.D."/>
            <person name="Jordan W.C."/>
            <person name="Karpen G.H."/>
            <person name="Kataoka E."/>
            <person name="Keightley P.D."/>
            <person name="Kheradpour P."/>
            <person name="Kirkness E.F."/>
            <person name="Koerich L.B."/>
            <person name="Kristiansen K."/>
            <person name="Kudrna D."/>
            <person name="Kulathinal R.J."/>
            <person name="Kumar S."/>
            <person name="Kwok R."/>
            <person name="Lander E."/>
            <person name="Langley C.H."/>
            <person name="Lapoint R."/>
            <person name="Lazzaro B.P."/>
            <person name="Lee S.J."/>
            <person name="Levesque L."/>
            <person name="Li R."/>
            <person name="Lin C.F."/>
            <person name="Lin M.F."/>
            <person name="Lindblad-Toh K."/>
            <person name="Llopart A."/>
            <person name="Long M."/>
            <person name="Low L."/>
            <person name="Lozovsky E."/>
            <person name="Lu J."/>
            <person name="Luo M."/>
            <person name="Machado C.A."/>
            <person name="Makalowski W."/>
            <person name="Marzo M."/>
            <person name="Matsuda M."/>
            <person name="Matzkin L."/>
            <person name="McAllister B."/>
            <person name="McBride C.S."/>
            <person name="McKernan B."/>
            <person name="McKernan K."/>
            <person name="Mendez-Lago M."/>
            <person name="Minx P."/>
            <person name="Mollenhauer M.U."/>
            <person name="Montooth K."/>
            <person name="Mount S.M."/>
            <person name="Mu X."/>
            <person name="Myers E."/>
            <person name="Negre B."/>
            <person name="Newfeld S."/>
            <person name="Nielsen R."/>
            <person name="Noor M.A."/>
            <person name="O'Grady P."/>
            <person name="Pachter L."/>
            <person name="Papaceit M."/>
            <person name="Parisi M.J."/>
            <person name="Parisi M."/>
            <person name="Parts L."/>
            <person name="Pedersen J.S."/>
            <person name="Pesole G."/>
            <person name="Phillippy A.M."/>
            <person name="Ponting C.P."/>
            <person name="Pop M."/>
            <person name="Porcelli D."/>
            <person name="Powell J.R."/>
            <person name="Prohaska S."/>
            <person name="Pruitt K."/>
            <person name="Puig M."/>
            <person name="Quesneville H."/>
            <person name="Ram K.R."/>
            <person name="Rand D."/>
            <person name="Rasmussen M.D."/>
            <person name="Reed L.K."/>
            <person name="Reenan R."/>
            <person name="Reily A."/>
            <person name="Remington K.A."/>
            <person name="Rieger T.T."/>
            <person name="Ritchie M.G."/>
            <person name="Robin C."/>
            <person name="Rogers Y.H."/>
            <person name="Rohde C."/>
            <person name="Rozas J."/>
            <person name="Rubenfield M.J."/>
            <person name="Ruiz A."/>
            <person name="Russo S."/>
            <person name="Salzberg S.L."/>
            <person name="Sanchez-Gracia A."/>
            <person name="Saranga D.J."/>
            <person name="Sato H."/>
            <person name="Schaeffer S.W."/>
            <person name="Schatz M.C."/>
            <person name="Schlenke T."/>
            <person name="Schwartz R."/>
            <person name="Segarra C."/>
            <person name="Singh R.S."/>
            <person name="Sirot L."/>
            <person name="Sirota M."/>
            <person name="Sisneros N.B."/>
            <person name="Smith C.D."/>
            <person name="Smith T.F."/>
            <person name="Spieth J."/>
            <person name="Stage D.E."/>
            <person name="Stark A."/>
            <person name="Stephan W."/>
            <person name="Strausberg R.L."/>
            <person name="Strempel S."/>
            <person name="Sturgill D."/>
            <person name="Sutton G."/>
            <person name="Sutton G.G."/>
            <person name="Tao W."/>
            <person name="Teichmann S."/>
            <person name="Tobari Y.N."/>
            <person name="Tomimura Y."/>
            <person name="Tsolas J.M."/>
            <person name="Valente V.L."/>
            <person name="Venter E."/>
            <person name="Venter J.C."/>
            <person name="Vicario S."/>
            <person name="Vieira F.G."/>
            <person name="Vilella A.J."/>
            <person name="Villasante A."/>
            <person name="Walenz B."/>
            <person name="Wang J."/>
            <person name="Wasserman M."/>
            <person name="Watts T."/>
            <person name="Wilson D."/>
            <person name="Wilson R.K."/>
            <person name="Wing R.A."/>
            <person name="Wolfner M.F."/>
            <person name="Wong A."/>
            <person name="Wong G.K."/>
            <person name="Wu C.I."/>
            <person name="Wu G."/>
            <person name="Yamamoto D."/>
            <person name="Yang H.P."/>
            <person name="Yang S.P."/>
            <person name="Yorke J.A."/>
            <person name="Yoshida K."/>
            <person name="Zdobnov E."/>
            <person name="Zhang P."/>
            <person name="Zhang Y."/>
            <person name="Zimin A.V."/>
            <person name="Baldwin J."/>
            <person name="Abdouelleil A."/>
            <person name="Abdulkadir J."/>
            <person name="Abebe A."/>
            <person name="Abera B."/>
            <person name="Abreu J."/>
            <person name="Acer S.C."/>
            <person name="Aftuck L."/>
            <person name="Alexander A."/>
            <person name="An P."/>
            <person name="Anderson E."/>
            <person name="Anderson S."/>
            <person name="Arachi H."/>
            <person name="Azer M."/>
            <person name="Bachantsang P."/>
            <person name="Barry A."/>
            <person name="Bayul T."/>
            <person name="Berlin A."/>
            <person name="Bessette D."/>
            <person name="Bloom T."/>
            <person name="Blye J."/>
            <person name="Boguslavskiy L."/>
            <person name="Bonnet C."/>
            <person name="Boukhgalter B."/>
            <person name="Bourzgui I."/>
            <person name="Brown A."/>
            <person name="Cahill P."/>
            <person name="Channer S."/>
            <person name="Cheshatsang Y."/>
            <person name="Chuda L."/>
            <person name="Citroen M."/>
            <person name="Collymore A."/>
            <person name="Cooke P."/>
            <person name="Costello M."/>
            <person name="D'Aco K."/>
            <person name="Daza R."/>
            <person name="De Haan G."/>
            <person name="DeGray S."/>
            <person name="DeMaso C."/>
            <person name="Dhargay N."/>
            <person name="Dooley K."/>
            <person name="Dooley E."/>
            <person name="Doricent M."/>
            <person name="Dorje P."/>
            <person name="Dorjee K."/>
            <person name="Dupes A."/>
            <person name="Elong R."/>
            <person name="Falk J."/>
            <person name="Farina A."/>
            <person name="Faro S."/>
            <person name="Ferguson D."/>
            <person name="Fisher S."/>
            <person name="Foley C.D."/>
            <person name="Franke A."/>
            <person name="Friedrich D."/>
            <person name="Gadbois L."/>
            <person name="Gearin G."/>
            <person name="Gearin C.R."/>
            <person name="Giannoukos G."/>
            <person name="Goode T."/>
            <person name="Graham J."/>
            <person name="Grandbois E."/>
            <person name="Grewal S."/>
            <person name="Gyaltsen K."/>
            <person name="Hafez N."/>
            <person name="Hagos B."/>
            <person name="Hall J."/>
            <person name="Henson C."/>
            <person name="Hollinger A."/>
            <person name="Honan T."/>
            <person name="Huard M.D."/>
            <person name="Hughes L."/>
            <person name="Hurhula B."/>
            <person name="Husby M.E."/>
            <person name="Kamat A."/>
            <person name="Kanga B."/>
            <person name="Kashin S."/>
            <person name="Khazanovich D."/>
            <person name="Kisner P."/>
            <person name="Lance K."/>
            <person name="Lara M."/>
            <person name="Lee W."/>
            <person name="Lennon N."/>
            <person name="Letendre F."/>
            <person name="LeVine R."/>
            <person name="Lipovsky A."/>
            <person name="Liu X."/>
            <person name="Liu J."/>
            <person name="Liu S."/>
            <person name="Lokyitsang T."/>
            <person name="Lokyitsang Y."/>
            <person name="Lubonja R."/>
            <person name="Lui A."/>
            <person name="MacDonald P."/>
            <person name="Magnisalis V."/>
            <person name="Maru K."/>
            <person name="Matthews C."/>
            <person name="McCusker W."/>
            <person name="McDonough S."/>
            <person name="Mehta T."/>
            <person name="Meldrim J."/>
            <person name="Meneus L."/>
            <person name="Mihai O."/>
            <person name="Mihalev A."/>
            <person name="Mihova T."/>
            <person name="Mittelman R."/>
            <person name="Mlenga V."/>
            <person name="Montmayeur A."/>
            <person name="Mulrain L."/>
            <person name="Navidi A."/>
            <person name="Naylor J."/>
            <person name="Negash T."/>
            <person name="Nguyen T."/>
            <person name="Nguyen N."/>
            <person name="Nicol R."/>
            <person name="Norbu C."/>
            <person name="Norbu N."/>
            <person name="Novod N."/>
            <person name="O'Neill B."/>
            <person name="Osman S."/>
            <person name="Markiewicz E."/>
            <person name="Oyono O.L."/>
            <person name="Patti C."/>
            <person name="Phunkhang P."/>
            <person name="Pierre F."/>
            <person name="Priest M."/>
            <person name="Raghuraman S."/>
            <person name="Rege F."/>
            <person name="Reyes R."/>
            <person name="Rise C."/>
            <person name="Rogov P."/>
            <person name="Ross K."/>
            <person name="Ryan E."/>
            <person name="Settipalli S."/>
            <person name="Shea T."/>
            <person name="Sherpa N."/>
            <person name="Shi L."/>
            <person name="Shih D."/>
            <person name="Sparrow T."/>
            <person name="Spaulding J."/>
            <person name="Stalker J."/>
            <person name="Stange-Thomann N."/>
            <person name="Stavropoulos S."/>
            <person name="Stone C."/>
            <person name="Strader C."/>
            <person name="Tesfaye S."/>
            <person name="Thomson T."/>
            <person name="Thoulutsang Y."/>
            <person name="Thoulutsang D."/>
            <person name="Topham K."/>
            <person name="Topping I."/>
            <person name="Tsamla T."/>
            <person name="Vassiliev H."/>
            <person name="Vo A."/>
            <person name="Wangchuk T."/>
            <person name="Wangdi T."/>
            <person name="Weiand M."/>
            <person name="Wilkinson J."/>
            <person name="Wilson A."/>
            <person name="Yadav S."/>
            <person name="Young G."/>
            <person name="Yu Q."/>
            <person name="Zembek L."/>
            <person name="Zhong D."/>
            <person name="Zimmer A."/>
            <person name="Zwirko Z."/>
            <person name="Jaffe D.B."/>
            <person name="Alvarez P."/>
            <person name="Brockman W."/>
            <person name="Butler J."/>
            <person name="Chin C."/>
            <person name="Gnerre S."/>
            <person name="Grabherr M."/>
            <person name="Kleber M."/>
            <person name="Mauceli E."/>
            <person name="MacCallum I."/>
        </authorList>
    </citation>
    <scope>NUCLEOTIDE SEQUENCE [LARGE SCALE GENOMIC DNA]</scope>
    <source>
        <strain evidence="4">Tucson 14024-0371.13</strain>
    </source>
</reference>
<dbReference type="InParanoid" id="B3LVR2"/>
<feature type="signal peptide" evidence="2">
    <location>
        <begin position="1"/>
        <end position="17"/>
    </location>
</feature>
<evidence type="ECO:0000313" key="4">
    <source>
        <dbReference type="Proteomes" id="UP000007801"/>
    </source>
</evidence>
<dbReference type="OrthoDB" id="7865097at2759"/>
<dbReference type="AlphaFoldDB" id="B3LVR2"/>